<dbReference type="STRING" id="37653.A0A0L8HFS3"/>
<feature type="domain" description="C2" evidence="3">
    <location>
        <begin position="11"/>
        <end position="96"/>
    </location>
</feature>
<dbReference type="Gene3D" id="2.60.40.10">
    <property type="entry name" value="Immunoglobulins"/>
    <property type="match status" value="1"/>
</dbReference>
<dbReference type="AlphaFoldDB" id="A0A0L8HFS3"/>
<dbReference type="InterPro" id="IPR013783">
    <property type="entry name" value="Ig-like_fold"/>
</dbReference>
<dbReference type="Pfam" id="PF00168">
    <property type="entry name" value="C2"/>
    <property type="match status" value="1"/>
</dbReference>
<feature type="region of interest" description="Disordered" evidence="2">
    <location>
        <begin position="341"/>
        <end position="442"/>
    </location>
</feature>
<dbReference type="InterPro" id="IPR035892">
    <property type="entry name" value="C2_domain_sf"/>
</dbReference>
<dbReference type="InterPro" id="IPR000008">
    <property type="entry name" value="C2_dom"/>
</dbReference>
<protein>
    <recommendedName>
        <fullName evidence="6">C2 domain-containing protein</fullName>
    </recommendedName>
</protein>
<feature type="compositionally biased region" description="Basic and acidic residues" evidence="2">
    <location>
        <begin position="423"/>
        <end position="442"/>
    </location>
</feature>
<dbReference type="SMART" id="SM00429">
    <property type="entry name" value="IPT"/>
    <property type="match status" value="1"/>
</dbReference>
<feature type="compositionally biased region" description="Polar residues" evidence="2">
    <location>
        <begin position="383"/>
        <end position="393"/>
    </location>
</feature>
<sequence>MDESEQPIPDQVTVIVHNAKGLQGKKPVIFGFGNKKYRTSVVKDPRGNPVWNEESVLSINNSSDALFFNVTEKDDILGQILVPTGSLRGAKGRVICTALQPHKKNSKPKGSLIYQCYVSKYRDGEVDEKSKPRRNSWLTTNPFLTFKRSPGFSGNFFKKEQKSTSHLSNLNKRISRSFHDIFSLSKADNSDDEESEGAPSKLKTRSTFNLSCAGVEPEISYITPNTGSAAGGTRITIVGENLGLKKSDIVTLRICDVDILSTLEYESSGQIYCETLPGPTGQGDVVIETSFGGKTVLTGGFTLVAARNKKPAPKPPESTPPSNLNKALSHSTLALVTPPTQITISTPNSPKTLHGQNDSLNPFESSSTPNSPKASTESRKSSDSQLQTLSSNKRLIPPDPASVNKFSSLDRRKFPAQNTPRKNSKDLGENHGKGKKDTFLNIKENSKTKHGENIEGRFRKNFFKHMRTASDVPRVTVNDITLQNSNDSVSLQNGNDGAALQNGISEVTNNKEGLYFHFFTSNCMFSDDDDDDDDDDGCGGRSGDWSEDAKFAELERLQKENKALRQENADMKAYIEKLLAKVLHHCPEALAADNELTLSQC</sequence>
<dbReference type="InterPro" id="IPR002909">
    <property type="entry name" value="IPT_dom"/>
</dbReference>
<name>A0A0L8HFS3_OCTBM</name>
<accession>A0A0L8HFS3</accession>
<evidence type="ECO:0008006" key="6">
    <source>
        <dbReference type="Google" id="ProtNLM"/>
    </source>
</evidence>
<feature type="compositionally biased region" description="Polar residues" evidence="2">
    <location>
        <begin position="341"/>
        <end position="375"/>
    </location>
</feature>
<proteinExistence type="predicted"/>
<feature type="domain" description="IPT/TIG" evidence="4">
    <location>
        <begin position="216"/>
        <end position="304"/>
    </location>
</feature>
<keyword evidence="1" id="KW-0175">Coiled coil</keyword>
<feature type="coiled-coil region" evidence="1">
    <location>
        <begin position="547"/>
        <end position="581"/>
    </location>
</feature>
<reference evidence="5" key="1">
    <citation type="submission" date="2015-07" db="EMBL/GenBank/DDBJ databases">
        <title>MeaNS - Measles Nucleotide Surveillance Program.</title>
        <authorList>
            <person name="Tran T."/>
            <person name="Druce J."/>
        </authorList>
    </citation>
    <scope>NUCLEOTIDE SEQUENCE</scope>
    <source>
        <strain evidence="5">UCB-OBI-ISO-001</strain>
        <tissue evidence="5">Gonad</tissue>
    </source>
</reference>
<dbReference type="SUPFAM" id="SSF49562">
    <property type="entry name" value="C2 domain (Calcium/lipid-binding domain, CaLB)"/>
    <property type="match status" value="1"/>
</dbReference>
<feature type="region of interest" description="Disordered" evidence="2">
    <location>
        <begin position="307"/>
        <end position="326"/>
    </location>
</feature>
<dbReference type="InterPro" id="IPR014756">
    <property type="entry name" value="Ig_E-set"/>
</dbReference>
<evidence type="ECO:0000256" key="2">
    <source>
        <dbReference type="SAM" id="MobiDB-lite"/>
    </source>
</evidence>
<gene>
    <name evidence="5" type="ORF">OCBIM_22015636mg</name>
</gene>
<dbReference type="SMART" id="SM00239">
    <property type="entry name" value="C2"/>
    <property type="match status" value="1"/>
</dbReference>
<evidence type="ECO:0000259" key="3">
    <source>
        <dbReference type="SMART" id="SM00239"/>
    </source>
</evidence>
<evidence type="ECO:0000259" key="4">
    <source>
        <dbReference type="SMART" id="SM00429"/>
    </source>
</evidence>
<dbReference type="SUPFAM" id="SSF81296">
    <property type="entry name" value="E set domains"/>
    <property type="match status" value="1"/>
</dbReference>
<evidence type="ECO:0000313" key="5">
    <source>
        <dbReference type="EMBL" id="KOF88067.1"/>
    </source>
</evidence>
<dbReference type="EMBL" id="KQ418269">
    <property type="protein sequence ID" value="KOF88067.1"/>
    <property type="molecule type" value="Genomic_DNA"/>
</dbReference>
<organism evidence="5">
    <name type="scientific">Octopus bimaculoides</name>
    <name type="common">California two-spotted octopus</name>
    <dbReference type="NCBI Taxonomy" id="37653"/>
    <lineage>
        <taxon>Eukaryota</taxon>
        <taxon>Metazoa</taxon>
        <taxon>Spiralia</taxon>
        <taxon>Lophotrochozoa</taxon>
        <taxon>Mollusca</taxon>
        <taxon>Cephalopoda</taxon>
        <taxon>Coleoidea</taxon>
        <taxon>Octopodiformes</taxon>
        <taxon>Octopoda</taxon>
        <taxon>Incirrata</taxon>
        <taxon>Octopodidae</taxon>
        <taxon>Octopus</taxon>
    </lineage>
</organism>
<dbReference type="OrthoDB" id="26242at2759"/>
<evidence type="ECO:0000256" key="1">
    <source>
        <dbReference type="SAM" id="Coils"/>
    </source>
</evidence>
<dbReference type="Pfam" id="PF01833">
    <property type="entry name" value="TIG"/>
    <property type="match status" value="1"/>
</dbReference>
<dbReference type="Gene3D" id="2.60.40.150">
    <property type="entry name" value="C2 domain"/>
    <property type="match status" value="1"/>
</dbReference>